<protein>
    <submittedName>
        <fullName evidence="2">Glycosyltransferase family 4 protein</fullName>
    </submittedName>
</protein>
<proteinExistence type="predicted"/>
<dbReference type="Pfam" id="PF13439">
    <property type="entry name" value="Glyco_transf_4"/>
    <property type="match status" value="1"/>
</dbReference>
<dbReference type="Pfam" id="PF13692">
    <property type="entry name" value="Glyco_trans_1_4"/>
    <property type="match status" value="1"/>
</dbReference>
<reference evidence="2 3" key="1">
    <citation type="submission" date="2021-03" db="EMBL/GenBank/DDBJ databases">
        <authorList>
            <person name="Kim M.K."/>
        </authorList>
    </citation>
    <scope>NUCLEOTIDE SEQUENCE [LARGE SCALE GENOMIC DNA]</scope>
    <source>
        <strain evidence="2 3">BT507</strain>
    </source>
</reference>
<sequence length="376" mass="41919">MNLAAELAARGHSVFLFNQRAHLIDRDLVQRLVPTSVRVLSMADNPLRNFFAHKINALQQRLTGKANYFDRQQQQYLKRCLRQHGIEVVSSHATYSDGMCAPVMQQVPVPFIITEHGEYTIFLLEGHYGFESILQQATSLITVSNYCQEKLRNVFTDLPPLRTIYNGVVTNQTYQKAEMRKALGIGELDFVFGMAARGVALKGWEQAIEAFLQTRAAMERPSHFVLVGGSPYMDELRGRFGKEAGLHFTGRVPNPDFYMAGSDVGLLPSYFPSEALPLSVIEYMTYGLPTIATGIGGIPELIARPQQEAGLLVTIDTQTGMPSVGELATAMQRYIQDQPLYISHAVQARQLSASFTMKACADQYEEVFQVALAQSR</sequence>
<dbReference type="Gene3D" id="3.40.50.2000">
    <property type="entry name" value="Glycogen Phosphorylase B"/>
    <property type="match status" value="2"/>
</dbReference>
<evidence type="ECO:0000313" key="3">
    <source>
        <dbReference type="Proteomes" id="UP000670527"/>
    </source>
</evidence>
<dbReference type="SUPFAM" id="SSF53756">
    <property type="entry name" value="UDP-Glycosyltransferase/glycogen phosphorylase"/>
    <property type="match status" value="1"/>
</dbReference>
<feature type="domain" description="Glycosyltransferase subfamily 4-like N-terminal" evidence="1">
    <location>
        <begin position="2"/>
        <end position="171"/>
    </location>
</feature>
<dbReference type="PANTHER" id="PTHR12526:SF630">
    <property type="entry name" value="GLYCOSYLTRANSFERASE"/>
    <property type="match status" value="1"/>
</dbReference>
<comment type="caution">
    <text evidence="2">The sequence shown here is derived from an EMBL/GenBank/DDBJ whole genome shotgun (WGS) entry which is preliminary data.</text>
</comment>
<evidence type="ECO:0000313" key="2">
    <source>
        <dbReference type="EMBL" id="MBO3272477.1"/>
    </source>
</evidence>
<dbReference type="Proteomes" id="UP000670527">
    <property type="component" value="Unassembled WGS sequence"/>
</dbReference>
<organism evidence="2 3">
    <name type="scientific">Hymenobacter defluvii</name>
    <dbReference type="NCBI Taxonomy" id="2054411"/>
    <lineage>
        <taxon>Bacteria</taxon>
        <taxon>Pseudomonadati</taxon>
        <taxon>Bacteroidota</taxon>
        <taxon>Cytophagia</taxon>
        <taxon>Cytophagales</taxon>
        <taxon>Hymenobacteraceae</taxon>
        <taxon>Hymenobacter</taxon>
    </lineage>
</organism>
<accession>A0ABS3TFN6</accession>
<dbReference type="InterPro" id="IPR028098">
    <property type="entry name" value="Glyco_trans_4-like_N"/>
</dbReference>
<name>A0ABS3TFN6_9BACT</name>
<evidence type="ECO:0000259" key="1">
    <source>
        <dbReference type="Pfam" id="PF13439"/>
    </source>
</evidence>
<dbReference type="EMBL" id="JAGETX010000013">
    <property type="protein sequence ID" value="MBO3272477.1"/>
    <property type="molecule type" value="Genomic_DNA"/>
</dbReference>
<dbReference type="PANTHER" id="PTHR12526">
    <property type="entry name" value="GLYCOSYLTRANSFERASE"/>
    <property type="match status" value="1"/>
</dbReference>
<gene>
    <name evidence="2" type="ORF">J4D97_17620</name>
</gene>
<keyword evidence="3" id="KW-1185">Reference proteome</keyword>
<dbReference type="CDD" id="cd03801">
    <property type="entry name" value="GT4_PimA-like"/>
    <property type="match status" value="1"/>
</dbReference>